<name>A0A5B1BNC4_MYCSI</name>
<dbReference type="Pfam" id="PF06114">
    <property type="entry name" value="Peptidase_M78"/>
    <property type="match status" value="1"/>
</dbReference>
<protein>
    <submittedName>
        <fullName evidence="2">ImmA/IrrE family metallo-endopeptidase</fullName>
    </submittedName>
</protein>
<dbReference type="Proteomes" id="UP000324701">
    <property type="component" value="Unassembled WGS sequence"/>
</dbReference>
<accession>A0A5B1BNC4</accession>
<proteinExistence type="predicted"/>
<sequence>MCRATTDPGGPRRCSGDTRAAYSHSTHAVEVLEEAESVLKAALTDTGHPATATAPAKPKTVSFADKTTRVEDIRRAIDDAIANLNTGEQWQDWLHYASQFHHYSLQNQLLIRMQRPDATFVGGLKKVWNKKFNRSLAAGSKAIWVRAPKIVKKKNDDGTDEEVLVGWLDVPVYDVADTTGPPVPQRPEVPYTRETGVAPPEMHTELEKQITAHGYTVERVELPEDGPEGYTQDHPTKKVVVSTRHSDAHQAMVLAHELAHIQMGHMEHHHDYHSGPGGQRPTMEVEAESVAYVIGRHYGLNPGGSAFAYIDGWAKGDKEKVRKTGERVVKACKAIIGALPQTAPTVMT</sequence>
<dbReference type="Gene3D" id="1.10.10.2910">
    <property type="match status" value="1"/>
</dbReference>
<organism evidence="2 3">
    <name type="scientific">Mycobacterium simiae</name>
    <name type="common">Mycobacterium habana</name>
    <dbReference type="NCBI Taxonomy" id="1784"/>
    <lineage>
        <taxon>Bacteria</taxon>
        <taxon>Bacillati</taxon>
        <taxon>Actinomycetota</taxon>
        <taxon>Actinomycetes</taxon>
        <taxon>Mycobacteriales</taxon>
        <taxon>Mycobacteriaceae</taxon>
        <taxon>Mycobacterium</taxon>
        <taxon>Mycobacterium simiae complex</taxon>
    </lineage>
</organism>
<dbReference type="EMBL" id="VTZN01000053">
    <property type="protein sequence ID" value="KAA1250208.1"/>
    <property type="molecule type" value="Genomic_DNA"/>
</dbReference>
<dbReference type="RefSeq" id="WP_149653990.1">
    <property type="nucleotide sequence ID" value="NZ_VTZN01000053.1"/>
</dbReference>
<evidence type="ECO:0000259" key="1">
    <source>
        <dbReference type="Pfam" id="PF06114"/>
    </source>
</evidence>
<dbReference type="OrthoDB" id="7605626at2"/>
<keyword evidence="3" id="KW-1185">Reference proteome</keyword>
<dbReference type="AlphaFoldDB" id="A0A5B1BNC4"/>
<dbReference type="InterPro" id="IPR010359">
    <property type="entry name" value="IrrE_HExxH"/>
</dbReference>
<evidence type="ECO:0000313" key="3">
    <source>
        <dbReference type="Proteomes" id="UP000324701"/>
    </source>
</evidence>
<evidence type="ECO:0000313" key="2">
    <source>
        <dbReference type="EMBL" id="KAA1250208.1"/>
    </source>
</evidence>
<reference evidence="2 3" key="1">
    <citation type="submission" date="2019-09" db="EMBL/GenBank/DDBJ databases">
        <title>Report of infection by Mycobacterium simiae a patient suffering from pulmonary tuberculosis.</title>
        <authorList>
            <person name="Mohanty P.S."/>
            <person name="Bansal A.K."/>
            <person name="Singh H."/>
            <person name="Sharma S."/>
            <person name="Patil S.A."/>
            <person name="Upadhaya P."/>
            <person name="Singh P.K."/>
            <person name="Kumar D."/>
            <person name="Kumar S."/>
            <person name="Singh R.K."/>
            <person name="Chaudhary B."/>
        </authorList>
    </citation>
    <scope>NUCLEOTIDE SEQUENCE [LARGE SCALE GENOMIC DNA]</scope>
    <source>
        <strain evidence="2 3">JAL-560-SIM</strain>
    </source>
</reference>
<gene>
    <name evidence="2" type="ORF">F0Q45_11030</name>
</gene>
<feature type="domain" description="IrrE N-terminal-like" evidence="1">
    <location>
        <begin position="213"/>
        <end position="289"/>
    </location>
</feature>
<comment type="caution">
    <text evidence="2">The sequence shown here is derived from an EMBL/GenBank/DDBJ whole genome shotgun (WGS) entry which is preliminary data.</text>
</comment>